<accession>A0A0M3JII8</accession>
<feature type="compositionally biased region" description="Basic residues" evidence="1">
    <location>
        <begin position="93"/>
        <end position="103"/>
    </location>
</feature>
<protein>
    <submittedName>
        <fullName evidence="4">Ribonuclease Z (inferred by orthology to a C. elegans protein)</fullName>
    </submittedName>
</protein>
<sequence>MSSFWQFQVPALPEYLDKLGNVSVAVDNLSVRFDDLILLPKLLKVFRELYQEELFEVQLRMEQRILREQLDEKQKQAVSKDVQPVKVEETSKLTRKRKSSEVI</sequence>
<gene>
    <name evidence="2" type="ORF">ASIM_LOCUS7220</name>
</gene>
<dbReference type="AlphaFoldDB" id="A0A0M3JII8"/>
<evidence type="ECO:0000313" key="2">
    <source>
        <dbReference type="EMBL" id="VDK28761.1"/>
    </source>
</evidence>
<dbReference type="OrthoDB" id="527344at2759"/>
<dbReference type="WBParaSite" id="ASIM_0000745401-mRNA-1">
    <property type="protein sequence ID" value="ASIM_0000745401-mRNA-1"/>
    <property type="gene ID" value="ASIM_0000745401"/>
</dbReference>
<name>A0A0M3JII8_ANISI</name>
<reference evidence="2 3" key="2">
    <citation type="submission" date="2018-11" db="EMBL/GenBank/DDBJ databases">
        <authorList>
            <consortium name="Pathogen Informatics"/>
        </authorList>
    </citation>
    <scope>NUCLEOTIDE SEQUENCE [LARGE SCALE GENOMIC DNA]</scope>
</reference>
<feature type="region of interest" description="Disordered" evidence="1">
    <location>
        <begin position="72"/>
        <end position="103"/>
    </location>
</feature>
<evidence type="ECO:0000256" key="1">
    <source>
        <dbReference type="SAM" id="MobiDB-lite"/>
    </source>
</evidence>
<dbReference type="Proteomes" id="UP000267096">
    <property type="component" value="Unassembled WGS sequence"/>
</dbReference>
<proteinExistence type="predicted"/>
<evidence type="ECO:0000313" key="4">
    <source>
        <dbReference type="WBParaSite" id="ASIM_0000745401-mRNA-1"/>
    </source>
</evidence>
<organism evidence="4">
    <name type="scientific">Anisakis simplex</name>
    <name type="common">Herring worm</name>
    <dbReference type="NCBI Taxonomy" id="6269"/>
    <lineage>
        <taxon>Eukaryota</taxon>
        <taxon>Metazoa</taxon>
        <taxon>Ecdysozoa</taxon>
        <taxon>Nematoda</taxon>
        <taxon>Chromadorea</taxon>
        <taxon>Rhabditida</taxon>
        <taxon>Spirurina</taxon>
        <taxon>Ascaridomorpha</taxon>
        <taxon>Ascaridoidea</taxon>
        <taxon>Anisakidae</taxon>
        <taxon>Anisakis</taxon>
        <taxon>Anisakis simplex complex</taxon>
    </lineage>
</organism>
<reference evidence="4" key="1">
    <citation type="submission" date="2017-02" db="UniProtKB">
        <authorList>
            <consortium name="WormBaseParasite"/>
        </authorList>
    </citation>
    <scope>IDENTIFICATION</scope>
</reference>
<keyword evidence="3" id="KW-1185">Reference proteome</keyword>
<dbReference type="EMBL" id="UYRR01017068">
    <property type="protein sequence ID" value="VDK28761.1"/>
    <property type="molecule type" value="Genomic_DNA"/>
</dbReference>
<evidence type="ECO:0000313" key="3">
    <source>
        <dbReference type="Proteomes" id="UP000267096"/>
    </source>
</evidence>